<proteinExistence type="predicted"/>
<organism evidence="1 2">
    <name type="scientific">Caballeronia ptereochthonis</name>
    <dbReference type="NCBI Taxonomy" id="1777144"/>
    <lineage>
        <taxon>Bacteria</taxon>
        <taxon>Pseudomonadati</taxon>
        <taxon>Pseudomonadota</taxon>
        <taxon>Betaproteobacteria</taxon>
        <taxon>Burkholderiales</taxon>
        <taxon>Burkholderiaceae</taxon>
        <taxon>Caballeronia</taxon>
    </lineage>
</organism>
<reference evidence="1" key="1">
    <citation type="submission" date="2016-01" db="EMBL/GenBank/DDBJ databases">
        <authorList>
            <person name="Peeters C."/>
        </authorList>
    </citation>
    <scope>NUCLEOTIDE SEQUENCE [LARGE SCALE GENOMIC DNA]</scope>
    <source>
        <strain evidence="1">LMG 29326</strain>
    </source>
</reference>
<sequence>MKHFGAPLRGSIPLLAWHQSYDSGANVLR</sequence>
<keyword evidence="2" id="KW-1185">Reference proteome</keyword>
<name>A0A158CY70_9BURK</name>
<gene>
    <name evidence="1" type="ORF">AWB83_04793</name>
</gene>
<dbReference type="EMBL" id="FCOB02000024">
    <property type="protein sequence ID" value="SAK87171.1"/>
    <property type="molecule type" value="Genomic_DNA"/>
</dbReference>
<evidence type="ECO:0000313" key="1">
    <source>
        <dbReference type="EMBL" id="SAK87171.1"/>
    </source>
</evidence>
<dbReference type="AlphaFoldDB" id="A0A158CY70"/>
<accession>A0A158CY70</accession>
<comment type="caution">
    <text evidence="1">The sequence shown here is derived from an EMBL/GenBank/DDBJ whole genome shotgun (WGS) entry which is preliminary data.</text>
</comment>
<protein>
    <submittedName>
        <fullName evidence="1">Uncharacterized protein</fullName>
    </submittedName>
</protein>
<evidence type="ECO:0000313" key="2">
    <source>
        <dbReference type="Proteomes" id="UP000054978"/>
    </source>
</evidence>
<dbReference type="Proteomes" id="UP000054978">
    <property type="component" value="Unassembled WGS sequence"/>
</dbReference>